<protein>
    <submittedName>
        <fullName evidence="1">Uncharacterized protein</fullName>
    </submittedName>
</protein>
<dbReference type="STRING" id="1238424.J07HQW1_03066"/>
<proteinExistence type="predicted"/>
<dbReference type="HOGENOM" id="CLU_3322890_0_0_2"/>
<dbReference type="AlphaFoldDB" id="U1N907"/>
<sequence length="38" mass="4337">MNMIRDDDVLDGEHRISETRVVVGCLPSRKHSTRWGIG</sequence>
<dbReference type="EMBL" id="KE356560">
    <property type="protein sequence ID" value="ERG93013.1"/>
    <property type="molecule type" value="Genomic_DNA"/>
</dbReference>
<evidence type="ECO:0000313" key="2">
    <source>
        <dbReference type="Proteomes" id="UP000030649"/>
    </source>
</evidence>
<dbReference type="Proteomes" id="UP000030649">
    <property type="component" value="Unassembled WGS sequence"/>
</dbReference>
<reference evidence="1 2" key="1">
    <citation type="journal article" date="2013" name="PLoS ONE">
        <title>Assembly-driven community genomics of a hypersaline microbial ecosystem.</title>
        <authorList>
            <person name="Podell S."/>
            <person name="Ugalde J.A."/>
            <person name="Narasingarao P."/>
            <person name="Banfield J.F."/>
            <person name="Heidelberg K.B."/>
            <person name="Allen E.E."/>
        </authorList>
    </citation>
    <scope>NUCLEOTIDE SEQUENCE [LARGE SCALE GENOMIC DNA]</scope>
    <source>
        <strain evidence="2">J07HQW1</strain>
    </source>
</reference>
<accession>U1N907</accession>
<organism evidence="1 2">
    <name type="scientific">Haloquadratum walsbyi J07HQW1</name>
    <dbReference type="NCBI Taxonomy" id="1238424"/>
    <lineage>
        <taxon>Archaea</taxon>
        <taxon>Methanobacteriati</taxon>
        <taxon>Methanobacteriota</taxon>
        <taxon>Stenosarchaea group</taxon>
        <taxon>Halobacteria</taxon>
        <taxon>Halobacteriales</taxon>
        <taxon>Haloferacaceae</taxon>
        <taxon>Haloquadratum</taxon>
    </lineage>
</organism>
<name>U1N907_9EURY</name>
<gene>
    <name evidence="1" type="ORF">J07HQW1_03066</name>
</gene>
<evidence type="ECO:0000313" key="1">
    <source>
        <dbReference type="EMBL" id="ERG93013.1"/>
    </source>
</evidence>